<evidence type="ECO:0000256" key="1">
    <source>
        <dbReference type="ARBA" id="ARBA00004651"/>
    </source>
</evidence>
<keyword evidence="6 8" id="KW-1133">Transmembrane helix</keyword>
<evidence type="ECO:0000256" key="8">
    <source>
        <dbReference type="SAM" id="Phobius"/>
    </source>
</evidence>
<gene>
    <name evidence="9" type="ORF">EV693_11443</name>
</gene>
<feature type="transmembrane region" description="Helical" evidence="8">
    <location>
        <begin position="263"/>
        <end position="286"/>
    </location>
</feature>
<feature type="transmembrane region" description="Helical" evidence="8">
    <location>
        <begin position="72"/>
        <end position="90"/>
    </location>
</feature>
<evidence type="ECO:0000256" key="4">
    <source>
        <dbReference type="ARBA" id="ARBA00022475"/>
    </source>
</evidence>
<name>A0A4V2SJM1_9PAST</name>
<dbReference type="EMBL" id="SLXJ01000014">
    <property type="protein sequence ID" value="TCP16126.1"/>
    <property type="molecule type" value="Genomic_DNA"/>
</dbReference>
<keyword evidence="10" id="KW-1185">Reference proteome</keyword>
<proteinExistence type="inferred from homology"/>
<comment type="caution">
    <text evidence="9">The sequence shown here is derived from an EMBL/GenBank/DDBJ whole genome shotgun (WGS) entry which is preliminary data.</text>
</comment>
<sequence>MGKGTAFSITASLLFGGLYYLSTTLSPLSGEAIYGFRIWVSLPFVISAIFLFKQTAQFKQFLLQLLAQPKLVAILCLTAAITGSQMWLFVWAPNNNAAIDVSIGYLLMPITMVAVGYFVFKERLSMFKILALIFAIMGISMTILAQGSLSWTTLMVLIGYPVYFSLRKYFGISHLSSFVCEIILMLPIATYFAFQADISSIIQQNPNFPIALTILGVVSGLALISYIMASSLISINLLGLLSYIEPFAMLLVSFIIGETLNEDAYLLMFCLSIAILFLIIDGIVVLKKQK</sequence>
<keyword evidence="7 8" id="KW-0472">Membrane</keyword>
<feature type="transmembrane region" description="Helical" evidence="8">
    <location>
        <begin position="34"/>
        <end position="52"/>
    </location>
</feature>
<keyword evidence="4" id="KW-1003">Cell membrane</keyword>
<organism evidence="9 10">
    <name type="scientific">Nicoletella semolina</name>
    <dbReference type="NCBI Taxonomy" id="271160"/>
    <lineage>
        <taxon>Bacteria</taxon>
        <taxon>Pseudomonadati</taxon>
        <taxon>Pseudomonadota</taxon>
        <taxon>Gammaproteobacteria</taxon>
        <taxon>Pasteurellales</taxon>
        <taxon>Pasteurellaceae</taxon>
        <taxon>Nicoletella</taxon>
    </lineage>
</organism>
<dbReference type="Proteomes" id="UP000295537">
    <property type="component" value="Unassembled WGS sequence"/>
</dbReference>
<dbReference type="InterPro" id="IPR004626">
    <property type="entry name" value="RarD"/>
</dbReference>
<protein>
    <submittedName>
        <fullName evidence="9">Chloramphenicol-sensitive protein RarD</fullName>
    </submittedName>
</protein>
<dbReference type="NCBIfam" id="TIGR00688">
    <property type="entry name" value="rarD"/>
    <property type="match status" value="1"/>
</dbReference>
<evidence type="ECO:0000256" key="6">
    <source>
        <dbReference type="ARBA" id="ARBA00022989"/>
    </source>
</evidence>
<reference evidence="9 10" key="1">
    <citation type="submission" date="2019-03" db="EMBL/GenBank/DDBJ databases">
        <title>Genomic Encyclopedia of Type Strains, Phase IV (KMG-IV): sequencing the most valuable type-strain genomes for metagenomic binning, comparative biology and taxonomic classification.</title>
        <authorList>
            <person name="Goeker M."/>
        </authorList>
    </citation>
    <scope>NUCLEOTIDE SEQUENCE [LARGE SCALE GENOMIC DNA]</scope>
    <source>
        <strain evidence="9 10">DSM 16380</strain>
    </source>
</reference>
<feature type="transmembrane region" description="Helical" evidence="8">
    <location>
        <begin position="149"/>
        <end position="166"/>
    </location>
</feature>
<accession>A0A4V2SJM1</accession>
<comment type="subcellular location">
    <subcellularLocation>
        <location evidence="1">Cell membrane</location>
        <topology evidence="1">Multi-pass membrane protein</topology>
    </subcellularLocation>
</comment>
<feature type="transmembrane region" description="Helical" evidence="8">
    <location>
        <begin position="102"/>
        <end position="120"/>
    </location>
</feature>
<evidence type="ECO:0000256" key="5">
    <source>
        <dbReference type="ARBA" id="ARBA00022692"/>
    </source>
</evidence>
<keyword evidence="5 8" id="KW-0812">Transmembrane</keyword>
<dbReference type="OrthoDB" id="3250831at2"/>
<feature type="transmembrane region" description="Helical" evidence="8">
    <location>
        <begin position="127"/>
        <end position="143"/>
    </location>
</feature>
<feature type="transmembrane region" description="Helical" evidence="8">
    <location>
        <begin position="208"/>
        <end position="228"/>
    </location>
</feature>
<feature type="transmembrane region" description="Helical" evidence="8">
    <location>
        <begin position="178"/>
        <end position="196"/>
    </location>
</feature>
<dbReference type="InterPro" id="IPR037185">
    <property type="entry name" value="EmrE-like"/>
</dbReference>
<evidence type="ECO:0000313" key="10">
    <source>
        <dbReference type="Proteomes" id="UP000295537"/>
    </source>
</evidence>
<evidence type="ECO:0000313" key="9">
    <source>
        <dbReference type="EMBL" id="TCP16126.1"/>
    </source>
</evidence>
<dbReference type="GO" id="GO:0005886">
    <property type="term" value="C:plasma membrane"/>
    <property type="evidence" value="ECO:0007669"/>
    <property type="project" value="UniProtKB-SubCell"/>
</dbReference>
<evidence type="ECO:0000256" key="3">
    <source>
        <dbReference type="ARBA" id="ARBA00022448"/>
    </source>
</evidence>
<dbReference type="AlphaFoldDB" id="A0A4V2SJM1"/>
<feature type="transmembrane region" description="Helical" evidence="8">
    <location>
        <begin position="235"/>
        <end position="257"/>
    </location>
</feature>
<evidence type="ECO:0000256" key="7">
    <source>
        <dbReference type="ARBA" id="ARBA00023136"/>
    </source>
</evidence>
<comment type="similarity">
    <text evidence="2">Belongs to the EamA transporter family.</text>
</comment>
<dbReference type="RefSeq" id="WP_132501921.1">
    <property type="nucleotide sequence ID" value="NZ_LVXA01000001.1"/>
</dbReference>
<feature type="transmembrane region" description="Helical" evidence="8">
    <location>
        <begin position="5"/>
        <end position="22"/>
    </location>
</feature>
<keyword evidence="3" id="KW-0813">Transport</keyword>
<dbReference type="SUPFAM" id="SSF103481">
    <property type="entry name" value="Multidrug resistance efflux transporter EmrE"/>
    <property type="match status" value="1"/>
</dbReference>
<evidence type="ECO:0000256" key="2">
    <source>
        <dbReference type="ARBA" id="ARBA00007362"/>
    </source>
</evidence>